<name>A0ABY7YKE0_9HYPH</name>
<dbReference type="InterPro" id="IPR011008">
    <property type="entry name" value="Dimeric_a/b-barrel"/>
</dbReference>
<dbReference type="PANTHER" id="PTHR33336:SF3">
    <property type="entry name" value="ABM DOMAIN-CONTAINING PROTEIN"/>
    <property type="match status" value="1"/>
</dbReference>
<reference evidence="2 3" key="1">
    <citation type="submission" date="2023-02" db="EMBL/GenBank/DDBJ databases">
        <title>Devosia algicola sp. nov., isolated from the phycosphere of marine algae.</title>
        <authorList>
            <person name="Kim J.M."/>
            <person name="Lee J.K."/>
            <person name="Choi B.J."/>
            <person name="Bayburt H."/>
            <person name="Jeon C.O."/>
        </authorList>
    </citation>
    <scope>NUCLEOTIDE SEQUENCE [LARGE SCALE GENOMIC DNA]</scope>
    <source>
        <strain evidence="2 3">G20-9</strain>
    </source>
</reference>
<dbReference type="Pfam" id="PF03992">
    <property type="entry name" value="ABM"/>
    <property type="match status" value="1"/>
</dbReference>
<keyword evidence="3" id="KW-1185">Reference proteome</keyword>
<keyword evidence="2" id="KW-0503">Monooxygenase</keyword>
<proteinExistence type="predicted"/>
<dbReference type="RefSeq" id="WP_282217980.1">
    <property type="nucleotide sequence ID" value="NZ_CP118246.1"/>
</dbReference>
<accession>A0ABY7YKE0</accession>
<dbReference type="GO" id="GO:0004497">
    <property type="term" value="F:monooxygenase activity"/>
    <property type="evidence" value="ECO:0007669"/>
    <property type="project" value="UniProtKB-KW"/>
</dbReference>
<sequence>MFAVIVVFEIKPGNFEAFVTRVEQQAADSLRLEPHCRQFDVLVDPVQANRVVLYEIYDSSEDFQSHLAADHFKAFDAEVAPLVMRKHVEKLHRRPVPPRP</sequence>
<protein>
    <submittedName>
        <fullName evidence="2">Quinol monooxygenase</fullName>
    </submittedName>
</protein>
<dbReference type="InterPro" id="IPR050744">
    <property type="entry name" value="AI-2_Isomerase_LsrG"/>
</dbReference>
<dbReference type="PROSITE" id="PS51725">
    <property type="entry name" value="ABM"/>
    <property type="match status" value="1"/>
</dbReference>
<dbReference type="Proteomes" id="UP001220530">
    <property type="component" value="Chromosome"/>
</dbReference>
<keyword evidence="2" id="KW-0560">Oxidoreductase</keyword>
<dbReference type="SUPFAM" id="SSF54909">
    <property type="entry name" value="Dimeric alpha+beta barrel"/>
    <property type="match status" value="1"/>
</dbReference>
<evidence type="ECO:0000259" key="1">
    <source>
        <dbReference type="PROSITE" id="PS51725"/>
    </source>
</evidence>
<evidence type="ECO:0000313" key="2">
    <source>
        <dbReference type="EMBL" id="WDR01570.1"/>
    </source>
</evidence>
<dbReference type="PANTHER" id="PTHR33336">
    <property type="entry name" value="QUINOL MONOOXYGENASE YGIN-RELATED"/>
    <property type="match status" value="1"/>
</dbReference>
<feature type="domain" description="ABM" evidence="1">
    <location>
        <begin position="2"/>
        <end position="91"/>
    </location>
</feature>
<gene>
    <name evidence="2" type="ORF">PSQ19_12365</name>
</gene>
<evidence type="ECO:0000313" key="3">
    <source>
        <dbReference type="Proteomes" id="UP001220530"/>
    </source>
</evidence>
<dbReference type="Gene3D" id="3.30.70.100">
    <property type="match status" value="1"/>
</dbReference>
<organism evidence="2 3">
    <name type="scientific">Devosia algicola</name>
    <dbReference type="NCBI Taxonomy" id="3026418"/>
    <lineage>
        <taxon>Bacteria</taxon>
        <taxon>Pseudomonadati</taxon>
        <taxon>Pseudomonadota</taxon>
        <taxon>Alphaproteobacteria</taxon>
        <taxon>Hyphomicrobiales</taxon>
        <taxon>Devosiaceae</taxon>
        <taxon>Devosia</taxon>
    </lineage>
</organism>
<dbReference type="InterPro" id="IPR007138">
    <property type="entry name" value="ABM_dom"/>
</dbReference>
<dbReference type="EMBL" id="CP118246">
    <property type="protein sequence ID" value="WDR01570.1"/>
    <property type="molecule type" value="Genomic_DNA"/>
</dbReference>